<keyword evidence="7" id="KW-0808">Transferase</keyword>
<keyword evidence="6 20" id="KW-0420">Kringle</keyword>
<comment type="caution">
    <text evidence="20">Lacks conserved residue(s) required for the propagation of feature annotation.</text>
</comment>
<evidence type="ECO:0000256" key="19">
    <source>
        <dbReference type="ARBA" id="ARBA00051243"/>
    </source>
</evidence>
<dbReference type="InterPro" id="IPR020067">
    <property type="entry name" value="Frizzled_dom"/>
</dbReference>
<dbReference type="InterPro" id="IPR050122">
    <property type="entry name" value="RTK"/>
</dbReference>
<keyword evidence="9 23" id="KW-0732">Signal</keyword>
<evidence type="ECO:0000313" key="27">
    <source>
        <dbReference type="EMBL" id="WAR24630.1"/>
    </source>
</evidence>
<evidence type="ECO:0000256" key="6">
    <source>
        <dbReference type="ARBA" id="ARBA00022572"/>
    </source>
</evidence>
<keyword evidence="18" id="KW-0325">Glycoprotein</keyword>
<feature type="domain" description="Protein kinase" evidence="24">
    <location>
        <begin position="319"/>
        <end position="602"/>
    </location>
</feature>
<evidence type="ECO:0000256" key="3">
    <source>
        <dbReference type="ARBA" id="ARBA00022473"/>
    </source>
</evidence>
<dbReference type="PRINTS" id="PR00018">
    <property type="entry name" value="KRINGLE"/>
</dbReference>
<evidence type="ECO:0000256" key="12">
    <source>
        <dbReference type="ARBA" id="ARBA00022840"/>
    </source>
</evidence>
<keyword evidence="17" id="KW-0675">Receptor</keyword>
<dbReference type="SUPFAM" id="SSF56112">
    <property type="entry name" value="Protein kinase-like (PK-like)"/>
    <property type="match status" value="1"/>
</dbReference>
<evidence type="ECO:0000313" key="28">
    <source>
        <dbReference type="Proteomes" id="UP001164746"/>
    </source>
</evidence>
<reference evidence="27" key="1">
    <citation type="submission" date="2022-11" db="EMBL/GenBank/DDBJ databases">
        <title>Centuries of genome instability and evolution in soft-shell clam transmissible cancer (bioRxiv).</title>
        <authorList>
            <person name="Hart S.F.M."/>
            <person name="Yonemitsu M.A."/>
            <person name="Giersch R.M."/>
            <person name="Beal B.F."/>
            <person name="Arriagada G."/>
            <person name="Davis B.W."/>
            <person name="Ostrander E.A."/>
            <person name="Goff S.P."/>
            <person name="Metzger M.J."/>
        </authorList>
    </citation>
    <scope>NUCLEOTIDE SEQUENCE</scope>
    <source>
        <strain evidence="27">MELC-2E11</strain>
        <tissue evidence="27">Siphon/mantle</tissue>
    </source>
</reference>
<feature type="chain" id="PRO_5046958942" description="receptor protein-tyrosine kinase" evidence="23">
    <location>
        <begin position="23"/>
        <end position="613"/>
    </location>
</feature>
<dbReference type="Pfam" id="PF00051">
    <property type="entry name" value="Kringle"/>
    <property type="match status" value="1"/>
</dbReference>
<dbReference type="InterPro" id="IPR001245">
    <property type="entry name" value="Ser-Thr/Tyr_kinase_cat_dom"/>
</dbReference>
<accession>A0ABY7FRH5</accession>
<dbReference type="SMART" id="SM00130">
    <property type="entry name" value="KR"/>
    <property type="match status" value="1"/>
</dbReference>
<dbReference type="InterPro" id="IPR038178">
    <property type="entry name" value="Kringle_sf"/>
</dbReference>
<keyword evidence="13 22" id="KW-1133">Transmembrane helix</keyword>
<dbReference type="InterPro" id="IPR000001">
    <property type="entry name" value="Kringle"/>
</dbReference>
<evidence type="ECO:0000256" key="10">
    <source>
        <dbReference type="ARBA" id="ARBA00022741"/>
    </source>
</evidence>
<protein>
    <recommendedName>
        <fullName evidence="2">receptor protein-tyrosine kinase</fullName>
        <ecNumber evidence="2">2.7.10.1</ecNumber>
    </recommendedName>
</protein>
<feature type="signal peptide" evidence="23">
    <location>
        <begin position="1"/>
        <end position="22"/>
    </location>
</feature>
<dbReference type="PANTHER" id="PTHR24416:SF317">
    <property type="entry name" value="MUSCLE, SKELETAL RECEPTOR TYROSINE-PROTEIN KINASE"/>
    <property type="match status" value="1"/>
</dbReference>
<evidence type="ECO:0000256" key="23">
    <source>
        <dbReference type="SAM" id="SignalP"/>
    </source>
</evidence>
<dbReference type="PANTHER" id="PTHR24416">
    <property type="entry name" value="TYROSINE-PROTEIN KINASE RECEPTOR"/>
    <property type="match status" value="1"/>
</dbReference>
<dbReference type="EMBL" id="CP111024">
    <property type="protein sequence ID" value="WAR24630.1"/>
    <property type="molecule type" value="Genomic_DNA"/>
</dbReference>
<dbReference type="PRINTS" id="PR00109">
    <property type="entry name" value="TYRKINASE"/>
</dbReference>
<dbReference type="InterPro" id="IPR017441">
    <property type="entry name" value="Protein_kinase_ATP_BS"/>
</dbReference>
<keyword evidence="5" id="KW-0597">Phosphoprotein</keyword>
<dbReference type="SMART" id="SM00219">
    <property type="entry name" value="TyrKc"/>
    <property type="match status" value="1"/>
</dbReference>
<keyword evidence="4" id="KW-1003">Cell membrane</keyword>
<dbReference type="Gene3D" id="3.30.200.20">
    <property type="entry name" value="Phosphorylase Kinase, domain 1"/>
    <property type="match status" value="1"/>
</dbReference>
<dbReference type="Proteomes" id="UP001164746">
    <property type="component" value="Chromosome 13"/>
</dbReference>
<keyword evidence="10 21" id="KW-0547">Nucleotide-binding</keyword>
<evidence type="ECO:0000256" key="13">
    <source>
        <dbReference type="ARBA" id="ARBA00022989"/>
    </source>
</evidence>
<keyword evidence="15" id="KW-0829">Tyrosine-protein kinase</keyword>
<evidence type="ECO:0000256" key="18">
    <source>
        <dbReference type="ARBA" id="ARBA00023180"/>
    </source>
</evidence>
<dbReference type="Gene3D" id="1.10.510.10">
    <property type="entry name" value="Transferase(Phosphotransferase) domain 1"/>
    <property type="match status" value="1"/>
</dbReference>
<comment type="catalytic activity">
    <reaction evidence="19">
        <text>L-tyrosyl-[protein] + ATP = O-phospho-L-tyrosyl-[protein] + ADP + H(+)</text>
        <dbReference type="Rhea" id="RHEA:10596"/>
        <dbReference type="Rhea" id="RHEA-COMP:10136"/>
        <dbReference type="Rhea" id="RHEA-COMP:20101"/>
        <dbReference type="ChEBI" id="CHEBI:15378"/>
        <dbReference type="ChEBI" id="CHEBI:30616"/>
        <dbReference type="ChEBI" id="CHEBI:46858"/>
        <dbReference type="ChEBI" id="CHEBI:61978"/>
        <dbReference type="ChEBI" id="CHEBI:456216"/>
        <dbReference type="EC" id="2.7.10.1"/>
    </reaction>
</comment>
<dbReference type="PROSITE" id="PS50011">
    <property type="entry name" value="PROTEIN_KINASE_DOM"/>
    <property type="match status" value="1"/>
</dbReference>
<dbReference type="PROSITE" id="PS50070">
    <property type="entry name" value="KRINGLE_2"/>
    <property type="match status" value="1"/>
</dbReference>
<feature type="domain" description="FZ" evidence="25">
    <location>
        <begin position="27"/>
        <end position="136"/>
    </location>
</feature>
<evidence type="ECO:0000256" key="7">
    <source>
        <dbReference type="ARBA" id="ARBA00022679"/>
    </source>
</evidence>
<keyword evidence="3" id="KW-0217">Developmental protein</keyword>
<dbReference type="PROSITE" id="PS50038">
    <property type="entry name" value="FZ"/>
    <property type="match status" value="1"/>
</dbReference>
<evidence type="ECO:0000259" key="26">
    <source>
        <dbReference type="PROSITE" id="PS50070"/>
    </source>
</evidence>
<gene>
    <name evidence="27" type="ORF">MAR_038299</name>
</gene>
<evidence type="ECO:0000256" key="9">
    <source>
        <dbReference type="ARBA" id="ARBA00022729"/>
    </source>
</evidence>
<dbReference type="InterPro" id="IPR013806">
    <property type="entry name" value="Kringle-like"/>
</dbReference>
<dbReference type="Pfam" id="PF07714">
    <property type="entry name" value="PK_Tyr_Ser-Thr"/>
    <property type="match status" value="1"/>
</dbReference>
<dbReference type="PROSITE" id="PS00021">
    <property type="entry name" value="KRINGLE_1"/>
    <property type="match status" value="1"/>
</dbReference>
<keyword evidence="14 22" id="KW-0472">Membrane</keyword>
<dbReference type="Gene3D" id="2.40.20.10">
    <property type="entry name" value="Plasminogen Kringle 4"/>
    <property type="match status" value="1"/>
</dbReference>
<feature type="domain" description="Kringle" evidence="26">
    <location>
        <begin position="146"/>
        <end position="227"/>
    </location>
</feature>
<evidence type="ECO:0000256" key="22">
    <source>
        <dbReference type="SAM" id="Phobius"/>
    </source>
</evidence>
<evidence type="ECO:0000256" key="2">
    <source>
        <dbReference type="ARBA" id="ARBA00011902"/>
    </source>
</evidence>
<evidence type="ECO:0000256" key="11">
    <source>
        <dbReference type="ARBA" id="ARBA00022777"/>
    </source>
</evidence>
<feature type="binding site" evidence="21">
    <location>
        <position position="352"/>
    </location>
    <ligand>
        <name>ATP</name>
        <dbReference type="ChEBI" id="CHEBI:30616"/>
    </ligand>
</feature>
<evidence type="ECO:0000256" key="21">
    <source>
        <dbReference type="PROSITE-ProRule" id="PRU10141"/>
    </source>
</evidence>
<evidence type="ECO:0000256" key="17">
    <source>
        <dbReference type="ARBA" id="ARBA00023170"/>
    </source>
</evidence>
<organism evidence="27 28">
    <name type="scientific">Mya arenaria</name>
    <name type="common">Soft-shell clam</name>
    <dbReference type="NCBI Taxonomy" id="6604"/>
    <lineage>
        <taxon>Eukaryota</taxon>
        <taxon>Metazoa</taxon>
        <taxon>Spiralia</taxon>
        <taxon>Lophotrochozoa</taxon>
        <taxon>Mollusca</taxon>
        <taxon>Bivalvia</taxon>
        <taxon>Autobranchia</taxon>
        <taxon>Heteroconchia</taxon>
        <taxon>Euheterodonta</taxon>
        <taxon>Imparidentia</taxon>
        <taxon>Neoheterodontei</taxon>
        <taxon>Myida</taxon>
        <taxon>Myoidea</taxon>
        <taxon>Myidae</taxon>
        <taxon>Mya</taxon>
    </lineage>
</organism>
<dbReference type="EC" id="2.7.10.1" evidence="2"/>
<keyword evidence="16" id="KW-1015">Disulfide bond</keyword>
<dbReference type="InterPro" id="IPR000719">
    <property type="entry name" value="Prot_kinase_dom"/>
</dbReference>
<keyword evidence="12 21" id="KW-0067">ATP-binding</keyword>
<name>A0ABY7FRH5_MYAAR</name>
<sequence length="613" mass="69987">MELKCVVFILFFMCCLPPMATTDTSKSSVGLCVPYNGTICSQSLGSSYVFLNGSQPNAFEHQERIAHELLGQIMKVSATPMLQERCNGHAENLICNHMFPPCEPGYGEMVTPDYSATPTPICSGQTLCTRARTPVCPCVTVSLQTQCYEARGRWYNGTVNVTRSGRPCQRWELDTPQKHKRKPDVYRELEGAENYCRNPGAEEVSPWCYVDLDVPGLRWELCDIPQCARIDEDQPVSWQTIVIITVVSAVGVFVFILVGVLCYHLVISKRKSVKYKNTPQDDLEIDIQKLPANMSYHVVEEPVRMNPKLEAFEYPRNDIIYVKDIGQGAFGRVFKAKAPNLCKKDDGLIAVKMLKEDASDDLQTDFEREASLMAEFDHPNIVKFLGVCAIGKPMCLLFEYMSRGDLNGYLRMCSPEMYINFRKRNLQFIEGEIVTLDITDQLDISRQIAAGMVYLSEKNYVHRDLATRNCLITDNLIVKISDFGLARSVHRLEYYKGSDNDAIPIRWMPLESILYNKFSVESDVWSYGVILWEIFSFALQPYYGMTHEEVVEYLKEGKNLVCPEHTPNQVYELMLKCWSRKPFSRPKFQMLFNAVSALHDELTRKRTKDSTIV</sequence>
<dbReference type="InterPro" id="IPR020635">
    <property type="entry name" value="Tyr_kinase_cat_dom"/>
</dbReference>
<feature type="transmembrane region" description="Helical" evidence="22">
    <location>
        <begin position="241"/>
        <end position="266"/>
    </location>
</feature>
<dbReference type="InterPro" id="IPR018056">
    <property type="entry name" value="Kringle_CS"/>
</dbReference>
<dbReference type="InterPro" id="IPR008266">
    <property type="entry name" value="Tyr_kinase_AS"/>
</dbReference>
<keyword evidence="28" id="KW-1185">Reference proteome</keyword>
<dbReference type="InterPro" id="IPR011009">
    <property type="entry name" value="Kinase-like_dom_sf"/>
</dbReference>
<comment type="subcellular location">
    <subcellularLocation>
        <location evidence="1">Cell membrane</location>
        <topology evidence="1">Single-pass type I membrane protein</topology>
    </subcellularLocation>
</comment>
<dbReference type="Gene3D" id="1.10.2000.10">
    <property type="entry name" value="Frizzled cysteine-rich domain"/>
    <property type="match status" value="1"/>
</dbReference>
<evidence type="ECO:0000259" key="24">
    <source>
        <dbReference type="PROSITE" id="PS50011"/>
    </source>
</evidence>
<proteinExistence type="predicted"/>
<keyword evidence="11" id="KW-0418">Kinase</keyword>
<dbReference type="PROSITE" id="PS00109">
    <property type="entry name" value="PROTEIN_KINASE_TYR"/>
    <property type="match status" value="1"/>
</dbReference>
<evidence type="ECO:0000256" key="4">
    <source>
        <dbReference type="ARBA" id="ARBA00022475"/>
    </source>
</evidence>
<evidence type="ECO:0000256" key="20">
    <source>
        <dbReference type="PROSITE-ProRule" id="PRU00121"/>
    </source>
</evidence>
<dbReference type="InterPro" id="IPR036790">
    <property type="entry name" value="Frizzled_dom_sf"/>
</dbReference>
<evidence type="ECO:0000256" key="14">
    <source>
        <dbReference type="ARBA" id="ARBA00023136"/>
    </source>
</evidence>
<dbReference type="PROSITE" id="PS00107">
    <property type="entry name" value="PROTEIN_KINASE_ATP"/>
    <property type="match status" value="1"/>
</dbReference>
<dbReference type="CDD" id="cd00108">
    <property type="entry name" value="KR"/>
    <property type="match status" value="1"/>
</dbReference>
<keyword evidence="8 22" id="KW-0812">Transmembrane</keyword>
<evidence type="ECO:0000256" key="5">
    <source>
        <dbReference type="ARBA" id="ARBA00022553"/>
    </source>
</evidence>
<evidence type="ECO:0000256" key="15">
    <source>
        <dbReference type="ARBA" id="ARBA00023137"/>
    </source>
</evidence>
<dbReference type="SUPFAM" id="SSF57440">
    <property type="entry name" value="Kringle-like"/>
    <property type="match status" value="1"/>
</dbReference>
<evidence type="ECO:0000256" key="16">
    <source>
        <dbReference type="ARBA" id="ARBA00023157"/>
    </source>
</evidence>
<evidence type="ECO:0000259" key="25">
    <source>
        <dbReference type="PROSITE" id="PS50038"/>
    </source>
</evidence>
<evidence type="ECO:0000256" key="1">
    <source>
        <dbReference type="ARBA" id="ARBA00004251"/>
    </source>
</evidence>
<evidence type="ECO:0000256" key="8">
    <source>
        <dbReference type="ARBA" id="ARBA00022692"/>
    </source>
</evidence>